<feature type="domain" description="B box-type" evidence="2">
    <location>
        <begin position="53"/>
        <end position="103"/>
    </location>
</feature>
<evidence type="ECO:0000313" key="3">
    <source>
        <dbReference type="EMBL" id="CAG2214219.1"/>
    </source>
</evidence>
<dbReference type="InterPro" id="IPR047153">
    <property type="entry name" value="TRIM45/56/19-like"/>
</dbReference>
<proteinExistence type="predicted"/>
<organism evidence="3 4">
    <name type="scientific">Mytilus edulis</name>
    <name type="common">Blue mussel</name>
    <dbReference type="NCBI Taxonomy" id="6550"/>
    <lineage>
        <taxon>Eukaryota</taxon>
        <taxon>Metazoa</taxon>
        <taxon>Spiralia</taxon>
        <taxon>Lophotrochozoa</taxon>
        <taxon>Mollusca</taxon>
        <taxon>Bivalvia</taxon>
        <taxon>Autobranchia</taxon>
        <taxon>Pteriomorphia</taxon>
        <taxon>Mytilida</taxon>
        <taxon>Mytiloidea</taxon>
        <taxon>Mytilidae</taxon>
        <taxon>Mytilinae</taxon>
        <taxon>Mytilus</taxon>
    </lineage>
</organism>
<dbReference type="EMBL" id="CAJPWZ010001405">
    <property type="protein sequence ID" value="CAG2214219.1"/>
    <property type="molecule type" value="Genomic_DNA"/>
</dbReference>
<dbReference type="Pfam" id="PF00643">
    <property type="entry name" value="zf-B_box"/>
    <property type="match status" value="1"/>
</dbReference>
<keyword evidence="1" id="KW-0863">Zinc-finger</keyword>
<gene>
    <name evidence="3" type="ORF">MEDL_28213</name>
</gene>
<dbReference type="Proteomes" id="UP000683360">
    <property type="component" value="Unassembled WGS sequence"/>
</dbReference>
<keyword evidence="1" id="KW-0479">Metal-binding</keyword>
<dbReference type="GO" id="GO:0008270">
    <property type="term" value="F:zinc ion binding"/>
    <property type="evidence" value="ECO:0007669"/>
    <property type="project" value="UniProtKB-KW"/>
</dbReference>
<dbReference type="OrthoDB" id="10066958at2759"/>
<dbReference type="PROSITE" id="PS50119">
    <property type="entry name" value="ZF_BBOX"/>
    <property type="match status" value="1"/>
</dbReference>
<evidence type="ECO:0000259" key="2">
    <source>
        <dbReference type="PROSITE" id="PS50119"/>
    </source>
</evidence>
<evidence type="ECO:0000256" key="1">
    <source>
        <dbReference type="PROSITE-ProRule" id="PRU00024"/>
    </source>
</evidence>
<sequence length="161" mass="18444">MGRNKESKLTQFSCPVCRSVVIPKNNKATLDEWSAALQNNLFLSNMIARNKDDNQQVCGACKRHQQQSLAKFWCKECDETLCEKCNTMHSWVKLSSIHPVVKLEKLESNTSGIDLHAVSEHCNTHPKNNIELFCFNHEQLCCIQCVPLNHRCCKTLNQLKK</sequence>
<keyword evidence="1" id="KW-0862">Zinc</keyword>
<dbReference type="AlphaFoldDB" id="A0A8S3SB55"/>
<accession>A0A8S3SB55</accession>
<keyword evidence="4" id="KW-1185">Reference proteome</keyword>
<dbReference type="Gene3D" id="3.30.160.60">
    <property type="entry name" value="Classic Zinc Finger"/>
    <property type="match status" value="1"/>
</dbReference>
<dbReference type="InterPro" id="IPR000315">
    <property type="entry name" value="Znf_B-box"/>
</dbReference>
<comment type="caution">
    <text evidence="3">The sequence shown here is derived from an EMBL/GenBank/DDBJ whole genome shotgun (WGS) entry which is preliminary data.</text>
</comment>
<protein>
    <recommendedName>
        <fullName evidence="2">B box-type domain-containing protein</fullName>
    </recommendedName>
</protein>
<dbReference type="GO" id="GO:0061630">
    <property type="term" value="F:ubiquitin protein ligase activity"/>
    <property type="evidence" value="ECO:0007669"/>
    <property type="project" value="TreeGrafter"/>
</dbReference>
<name>A0A8S3SB55_MYTED</name>
<dbReference type="PANTHER" id="PTHR25462">
    <property type="entry name" value="BONUS, ISOFORM C-RELATED"/>
    <property type="match status" value="1"/>
</dbReference>
<reference evidence="3" key="1">
    <citation type="submission" date="2021-03" db="EMBL/GenBank/DDBJ databases">
        <authorList>
            <person name="Bekaert M."/>
        </authorList>
    </citation>
    <scope>NUCLEOTIDE SEQUENCE</scope>
</reference>
<dbReference type="PANTHER" id="PTHR25462:SF229">
    <property type="entry name" value="TRANSCRIPTION INTERMEDIARY FACTOR 1-BETA"/>
    <property type="match status" value="1"/>
</dbReference>
<dbReference type="GO" id="GO:0006513">
    <property type="term" value="P:protein monoubiquitination"/>
    <property type="evidence" value="ECO:0007669"/>
    <property type="project" value="TreeGrafter"/>
</dbReference>
<evidence type="ECO:0000313" key="4">
    <source>
        <dbReference type="Proteomes" id="UP000683360"/>
    </source>
</evidence>